<keyword evidence="4" id="KW-1185">Reference proteome</keyword>
<dbReference type="GO" id="GO:0030151">
    <property type="term" value="F:molybdenum ion binding"/>
    <property type="evidence" value="ECO:0007669"/>
    <property type="project" value="InterPro"/>
</dbReference>
<evidence type="ECO:0000259" key="2">
    <source>
        <dbReference type="PROSITE" id="PS51340"/>
    </source>
</evidence>
<gene>
    <name evidence="3" type="ORF">B0H66DRAFT_522890</name>
</gene>
<dbReference type="InterPro" id="IPR011037">
    <property type="entry name" value="Pyrv_Knase-like_insert_dom_sf"/>
</dbReference>
<accession>A0AAE0HW65</accession>
<dbReference type="PANTHER" id="PTHR14237:SF34">
    <property type="entry name" value="MOSC DOMAIN PROTEIN (AFU_ORTHOLOGUE AFUA_2G07820)"/>
    <property type="match status" value="1"/>
</dbReference>
<dbReference type="Pfam" id="PF03476">
    <property type="entry name" value="MOSC_N"/>
    <property type="match status" value="1"/>
</dbReference>
<reference evidence="3" key="2">
    <citation type="submission" date="2023-06" db="EMBL/GenBank/DDBJ databases">
        <authorList>
            <consortium name="Lawrence Berkeley National Laboratory"/>
            <person name="Haridas S."/>
            <person name="Hensen N."/>
            <person name="Bonometti L."/>
            <person name="Westerberg I."/>
            <person name="Brannstrom I.O."/>
            <person name="Guillou S."/>
            <person name="Cros-Aarteil S."/>
            <person name="Calhoun S."/>
            <person name="Kuo A."/>
            <person name="Mondo S."/>
            <person name="Pangilinan J."/>
            <person name="Riley R."/>
            <person name="Labutti K."/>
            <person name="Andreopoulos B."/>
            <person name="Lipzen A."/>
            <person name="Chen C."/>
            <person name="Yanf M."/>
            <person name="Daum C."/>
            <person name="Ng V."/>
            <person name="Clum A."/>
            <person name="Steindorff A."/>
            <person name="Ohm R."/>
            <person name="Martin F."/>
            <person name="Silar P."/>
            <person name="Natvig D."/>
            <person name="Lalanne C."/>
            <person name="Gautier V."/>
            <person name="Ament-Velasquez S.L."/>
            <person name="Kruys A."/>
            <person name="Hutchinson M.I."/>
            <person name="Powell A.J."/>
            <person name="Barry K."/>
            <person name="Miller A.N."/>
            <person name="Grigoriev I.V."/>
            <person name="Debuchy R."/>
            <person name="Gladieux P."/>
            <person name="Thoren M.H."/>
            <person name="Johannesson H."/>
        </authorList>
    </citation>
    <scope>NUCLEOTIDE SEQUENCE</scope>
    <source>
        <strain evidence="3">CBS 118394</strain>
    </source>
</reference>
<dbReference type="Proteomes" id="UP001283341">
    <property type="component" value="Unassembled WGS sequence"/>
</dbReference>
<dbReference type="InterPro" id="IPR005303">
    <property type="entry name" value="MOCOS_middle"/>
</dbReference>
<proteinExistence type="predicted"/>
<sequence length="360" mass="39669">MKITALYVYPIKALRGISITHAELGAQGIKYDRRFMLYNRRPNGELRHMQLSSYPQCALLEQEIVTAEDGTAQTILVQYRPPPPSEDSPSSANSSIKVPLEPDISSLEKATVDLHGSPTAAYRMGECYDEWFTACLGVPTMMVYIGDGKRAILGNTLLPKTGQQSSQPPQAQKGGWISSLASYVNSQPQASSPPAPWLTFTDLAPFLITSEASLRDVSTRLPEDQPLDMYKFRPNIVVDGEGKDSWDEDFWAELTVGARRQKLLLTGNCVRCTSLNVDYQTGRPADGELGTVLKKLMKDRRVDPGMKWSPVFGRYASLHRGDGANEETATICVGDEVEVTGRNAERSGKYLPAQNSPGYT</sequence>
<reference evidence="3" key="1">
    <citation type="journal article" date="2023" name="Mol. Phylogenet. Evol.">
        <title>Genome-scale phylogeny and comparative genomics of the fungal order Sordariales.</title>
        <authorList>
            <person name="Hensen N."/>
            <person name="Bonometti L."/>
            <person name="Westerberg I."/>
            <person name="Brannstrom I.O."/>
            <person name="Guillou S."/>
            <person name="Cros-Aarteil S."/>
            <person name="Calhoun S."/>
            <person name="Haridas S."/>
            <person name="Kuo A."/>
            <person name="Mondo S."/>
            <person name="Pangilinan J."/>
            <person name="Riley R."/>
            <person name="LaButti K."/>
            <person name="Andreopoulos B."/>
            <person name="Lipzen A."/>
            <person name="Chen C."/>
            <person name="Yan M."/>
            <person name="Daum C."/>
            <person name="Ng V."/>
            <person name="Clum A."/>
            <person name="Steindorff A."/>
            <person name="Ohm R.A."/>
            <person name="Martin F."/>
            <person name="Silar P."/>
            <person name="Natvig D.O."/>
            <person name="Lalanne C."/>
            <person name="Gautier V."/>
            <person name="Ament-Velasquez S.L."/>
            <person name="Kruys A."/>
            <person name="Hutchinson M.I."/>
            <person name="Powell A.J."/>
            <person name="Barry K."/>
            <person name="Miller A.N."/>
            <person name="Grigoriev I.V."/>
            <person name="Debuchy R."/>
            <person name="Gladieux P."/>
            <person name="Hiltunen Thoren M."/>
            <person name="Johannesson H."/>
        </authorList>
    </citation>
    <scope>NUCLEOTIDE SEQUENCE</scope>
    <source>
        <strain evidence="3">CBS 118394</strain>
    </source>
</reference>
<dbReference type="PROSITE" id="PS51340">
    <property type="entry name" value="MOSC"/>
    <property type="match status" value="1"/>
</dbReference>
<dbReference type="SUPFAM" id="SSF50800">
    <property type="entry name" value="PK beta-barrel domain-like"/>
    <property type="match status" value="1"/>
</dbReference>
<dbReference type="GO" id="GO:0030170">
    <property type="term" value="F:pyridoxal phosphate binding"/>
    <property type="evidence" value="ECO:0007669"/>
    <property type="project" value="InterPro"/>
</dbReference>
<dbReference type="PANTHER" id="PTHR14237">
    <property type="entry name" value="MOLYBDOPTERIN COFACTOR SULFURASE MOSC"/>
    <property type="match status" value="1"/>
</dbReference>
<evidence type="ECO:0000313" key="3">
    <source>
        <dbReference type="EMBL" id="KAK3313707.1"/>
    </source>
</evidence>
<dbReference type="EMBL" id="JAUEDM010000007">
    <property type="protein sequence ID" value="KAK3313707.1"/>
    <property type="molecule type" value="Genomic_DNA"/>
</dbReference>
<evidence type="ECO:0000313" key="4">
    <source>
        <dbReference type="Proteomes" id="UP001283341"/>
    </source>
</evidence>
<dbReference type="AlphaFoldDB" id="A0AAE0HW65"/>
<dbReference type="InterPro" id="IPR005302">
    <property type="entry name" value="MoCF_Sase_C"/>
</dbReference>
<evidence type="ECO:0000256" key="1">
    <source>
        <dbReference type="SAM" id="MobiDB-lite"/>
    </source>
</evidence>
<protein>
    <recommendedName>
        <fullName evidence="2">MOSC domain-containing protein</fullName>
    </recommendedName>
</protein>
<dbReference type="SUPFAM" id="SSF141673">
    <property type="entry name" value="MOSC N-terminal domain-like"/>
    <property type="match status" value="1"/>
</dbReference>
<dbReference type="Pfam" id="PF03473">
    <property type="entry name" value="MOSC"/>
    <property type="match status" value="1"/>
</dbReference>
<organism evidence="3 4">
    <name type="scientific">Apodospora peruviana</name>
    <dbReference type="NCBI Taxonomy" id="516989"/>
    <lineage>
        <taxon>Eukaryota</taxon>
        <taxon>Fungi</taxon>
        <taxon>Dikarya</taxon>
        <taxon>Ascomycota</taxon>
        <taxon>Pezizomycotina</taxon>
        <taxon>Sordariomycetes</taxon>
        <taxon>Sordariomycetidae</taxon>
        <taxon>Sordariales</taxon>
        <taxon>Lasiosphaeriaceae</taxon>
        <taxon>Apodospora</taxon>
    </lineage>
</organism>
<dbReference type="GO" id="GO:0003824">
    <property type="term" value="F:catalytic activity"/>
    <property type="evidence" value="ECO:0007669"/>
    <property type="project" value="InterPro"/>
</dbReference>
<comment type="caution">
    <text evidence="3">The sequence shown here is derived from an EMBL/GenBank/DDBJ whole genome shotgun (WGS) entry which is preliminary data.</text>
</comment>
<feature type="region of interest" description="Disordered" evidence="1">
    <location>
        <begin position="78"/>
        <end position="97"/>
    </location>
</feature>
<feature type="domain" description="MOSC" evidence="2">
    <location>
        <begin position="178"/>
        <end position="340"/>
    </location>
</feature>
<name>A0AAE0HW65_9PEZI</name>